<keyword evidence="3 8" id="KW-0812">Transmembrane</keyword>
<accession>A0A956NG58</accession>
<dbReference type="PANTHER" id="PTHR43731:SF14">
    <property type="entry name" value="PRESENILIN-ASSOCIATED RHOMBOID-LIKE PROTEIN, MITOCHONDRIAL"/>
    <property type="match status" value="1"/>
</dbReference>
<keyword evidence="4 10" id="KW-0378">Hydrolase</keyword>
<keyword evidence="10" id="KW-0645">Protease</keyword>
<evidence type="ECO:0000256" key="4">
    <source>
        <dbReference type="ARBA" id="ARBA00022801"/>
    </source>
</evidence>
<evidence type="ECO:0000256" key="7">
    <source>
        <dbReference type="SAM" id="MobiDB-lite"/>
    </source>
</evidence>
<keyword evidence="5 8" id="KW-1133">Transmembrane helix</keyword>
<dbReference type="InterPro" id="IPR050925">
    <property type="entry name" value="Rhomboid_protease_S54"/>
</dbReference>
<name>A0A956NG58_UNCEI</name>
<evidence type="ECO:0000313" key="10">
    <source>
        <dbReference type="EMBL" id="MCA9757846.1"/>
    </source>
</evidence>
<feature type="transmembrane region" description="Helical" evidence="8">
    <location>
        <begin position="129"/>
        <end position="156"/>
    </location>
</feature>
<evidence type="ECO:0000256" key="6">
    <source>
        <dbReference type="ARBA" id="ARBA00023136"/>
    </source>
</evidence>
<evidence type="ECO:0000256" key="3">
    <source>
        <dbReference type="ARBA" id="ARBA00022692"/>
    </source>
</evidence>
<organism evidence="10 11">
    <name type="scientific">Eiseniibacteriota bacterium</name>
    <dbReference type="NCBI Taxonomy" id="2212470"/>
    <lineage>
        <taxon>Bacteria</taxon>
        <taxon>Candidatus Eiseniibacteriota</taxon>
    </lineage>
</organism>
<feature type="transmembrane region" description="Helical" evidence="8">
    <location>
        <begin position="91"/>
        <end position="109"/>
    </location>
</feature>
<evidence type="ECO:0000256" key="1">
    <source>
        <dbReference type="ARBA" id="ARBA00004141"/>
    </source>
</evidence>
<dbReference type="Gene3D" id="1.20.1540.10">
    <property type="entry name" value="Rhomboid-like"/>
    <property type="match status" value="1"/>
</dbReference>
<dbReference type="PANTHER" id="PTHR43731">
    <property type="entry name" value="RHOMBOID PROTEASE"/>
    <property type="match status" value="1"/>
</dbReference>
<feature type="transmembrane region" description="Helical" evidence="8">
    <location>
        <begin position="193"/>
        <end position="213"/>
    </location>
</feature>
<comment type="caution">
    <text evidence="10">The sequence shown here is derived from an EMBL/GenBank/DDBJ whole genome shotgun (WGS) entry which is preliminary data.</text>
</comment>
<dbReference type="AlphaFoldDB" id="A0A956NG58"/>
<feature type="transmembrane region" description="Helical" evidence="8">
    <location>
        <begin position="168"/>
        <end position="187"/>
    </location>
</feature>
<dbReference type="SUPFAM" id="SSF144091">
    <property type="entry name" value="Rhomboid-like"/>
    <property type="match status" value="1"/>
</dbReference>
<dbReference type="EMBL" id="JAGQHS010000124">
    <property type="protein sequence ID" value="MCA9757846.1"/>
    <property type="molecule type" value="Genomic_DNA"/>
</dbReference>
<evidence type="ECO:0000313" key="11">
    <source>
        <dbReference type="Proteomes" id="UP000739538"/>
    </source>
</evidence>
<dbReference type="InterPro" id="IPR022764">
    <property type="entry name" value="Peptidase_S54_rhomboid_dom"/>
</dbReference>
<feature type="transmembrane region" description="Helical" evidence="8">
    <location>
        <begin position="234"/>
        <end position="265"/>
    </location>
</feature>
<evidence type="ECO:0000256" key="5">
    <source>
        <dbReference type="ARBA" id="ARBA00022989"/>
    </source>
</evidence>
<dbReference type="GO" id="GO:0016020">
    <property type="term" value="C:membrane"/>
    <property type="evidence" value="ECO:0007669"/>
    <property type="project" value="UniProtKB-SubCell"/>
</dbReference>
<proteinExistence type="inferred from homology"/>
<evidence type="ECO:0000256" key="8">
    <source>
        <dbReference type="SAM" id="Phobius"/>
    </source>
</evidence>
<comment type="subcellular location">
    <subcellularLocation>
        <location evidence="1">Membrane</location>
        <topology evidence="1">Multi-pass membrane protein</topology>
    </subcellularLocation>
</comment>
<feature type="domain" description="Peptidase S54 rhomboid" evidence="9">
    <location>
        <begin position="129"/>
        <end position="265"/>
    </location>
</feature>
<reference evidence="10" key="2">
    <citation type="journal article" date="2021" name="Microbiome">
        <title>Successional dynamics and alternative stable states in a saline activated sludge microbial community over 9 years.</title>
        <authorList>
            <person name="Wang Y."/>
            <person name="Ye J."/>
            <person name="Ju F."/>
            <person name="Liu L."/>
            <person name="Boyd J.A."/>
            <person name="Deng Y."/>
            <person name="Parks D.H."/>
            <person name="Jiang X."/>
            <person name="Yin X."/>
            <person name="Woodcroft B.J."/>
            <person name="Tyson G.W."/>
            <person name="Hugenholtz P."/>
            <person name="Polz M.F."/>
            <person name="Zhang T."/>
        </authorList>
    </citation>
    <scope>NUCLEOTIDE SEQUENCE</scope>
    <source>
        <strain evidence="10">HKST-UBA02</strain>
    </source>
</reference>
<dbReference type="Proteomes" id="UP000739538">
    <property type="component" value="Unassembled WGS sequence"/>
</dbReference>
<keyword evidence="6 8" id="KW-0472">Membrane</keyword>
<feature type="region of interest" description="Disordered" evidence="7">
    <location>
        <begin position="301"/>
        <end position="368"/>
    </location>
</feature>
<dbReference type="GO" id="GO:0006508">
    <property type="term" value="P:proteolysis"/>
    <property type="evidence" value="ECO:0007669"/>
    <property type="project" value="UniProtKB-KW"/>
</dbReference>
<reference evidence="10" key="1">
    <citation type="submission" date="2020-04" db="EMBL/GenBank/DDBJ databases">
        <authorList>
            <person name="Zhang T."/>
        </authorList>
    </citation>
    <scope>NUCLEOTIDE SEQUENCE</scope>
    <source>
        <strain evidence="10">HKST-UBA02</strain>
    </source>
</reference>
<protein>
    <submittedName>
        <fullName evidence="10">Rhomboid family intramembrane serine protease</fullName>
        <ecNumber evidence="10">3.4.21.105</ecNumber>
    </submittedName>
</protein>
<sequence>MTRIRYGEQIWQIHDEEWPRWVRLGWVHPDAMVLSERWTKGVWRRADTLEVFHLFRPSARDVSPPPPPDPKVRRHGPYGIFRGPGPSITEWLIVVNTLVAVILYLKWGSSYSEHLWDYSGHLKETLGAGGVWVLFIPLFLHANFGHLTGNMLTFVFAGAVIEEYWGRLRMLTIYLGSGLTGALLSLAREKDVLSVGASGAILGMYGAGLVFLLRERNHFNESQRYRLKRVQVPFFLLLVVPSILYADFYAHLGGFLGGILLGAVIPPLRDRLPRGQQVVGPPHLSGEPTVNPMNVAIGGQLGGQVGGPMGSPMNGPAGGPMGGPAPRLRVLPRFEEAGLDAPPTPIGGDVAGPVLEGPDESSTGGPRG</sequence>
<dbReference type="Pfam" id="PF01694">
    <property type="entry name" value="Rhomboid"/>
    <property type="match status" value="1"/>
</dbReference>
<gene>
    <name evidence="10" type="ORF">KDA27_18790</name>
</gene>
<comment type="similarity">
    <text evidence="2">Belongs to the peptidase S54 family.</text>
</comment>
<evidence type="ECO:0000259" key="9">
    <source>
        <dbReference type="Pfam" id="PF01694"/>
    </source>
</evidence>
<dbReference type="EC" id="3.4.21.105" evidence="10"/>
<dbReference type="InterPro" id="IPR035952">
    <property type="entry name" value="Rhomboid-like_sf"/>
</dbReference>
<dbReference type="GO" id="GO:0004252">
    <property type="term" value="F:serine-type endopeptidase activity"/>
    <property type="evidence" value="ECO:0007669"/>
    <property type="project" value="InterPro"/>
</dbReference>
<evidence type="ECO:0000256" key="2">
    <source>
        <dbReference type="ARBA" id="ARBA00009045"/>
    </source>
</evidence>